<organism evidence="2 3">
    <name type="scientific">Thiorhodovibrio frisius</name>
    <dbReference type="NCBI Taxonomy" id="631362"/>
    <lineage>
        <taxon>Bacteria</taxon>
        <taxon>Pseudomonadati</taxon>
        <taxon>Pseudomonadota</taxon>
        <taxon>Gammaproteobacteria</taxon>
        <taxon>Chromatiales</taxon>
        <taxon>Chromatiaceae</taxon>
        <taxon>Thiorhodovibrio</taxon>
    </lineage>
</organism>
<proteinExistence type="predicted"/>
<evidence type="ECO:0000313" key="3">
    <source>
        <dbReference type="Proteomes" id="UP000002964"/>
    </source>
</evidence>
<dbReference type="InterPro" id="IPR055705">
    <property type="entry name" value="DUF7281"/>
</dbReference>
<feature type="domain" description="DUF7281" evidence="1">
    <location>
        <begin position="103"/>
        <end position="270"/>
    </location>
</feature>
<dbReference type="AlphaFoldDB" id="H8YYT2"/>
<reference evidence="2 3" key="2">
    <citation type="submission" date="2011-11" db="EMBL/GenBank/DDBJ databases">
        <authorList>
            <consortium name="US DOE Joint Genome Institute"/>
            <person name="Lucas S."/>
            <person name="Han J."/>
            <person name="Lapidus A."/>
            <person name="Cheng J.-F."/>
            <person name="Goodwin L."/>
            <person name="Pitluck S."/>
            <person name="Peters L."/>
            <person name="Ovchinnikova G."/>
            <person name="Zhang X."/>
            <person name="Detter J.C."/>
            <person name="Han C."/>
            <person name="Tapia R."/>
            <person name="Land M."/>
            <person name="Hauser L."/>
            <person name="Kyrpides N."/>
            <person name="Ivanova N."/>
            <person name="Pagani I."/>
            <person name="Vogl K."/>
            <person name="Liu Z."/>
            <person name="Overmann J."/>
            <person name="Frigaard N.-U."/>
            <person name="Bryant D."/>
            <person name="Woyke T."/>
        </authorList>
    </citation>
    <scope>NUCLEOTIDE SEQUENCE [LARGE SCALE GENOMIC DNA]</scope>
    <source>
        <strain evidence="2 3">970</strain>
    </source>
</reference>
<dbReference type="HOGENOM" id="CLU_083613_0_0_6"/>
<accession>H8YYT2</accession>
<reference evidence="3" key="1">
    <citation type="submission" date="2011-06" db="EMBL/GenBank/DDBJ databases">
        <authorList>
            <consortium name="US DOE Joint Genome Institute (JGI-PGF)"/>
            <person name="Lucas S."/>
            <person name="Han J."/>
            <person name="Lapidus A."/>
            <person name="Cheng J.-F."/>
            <person name="Goodwin L."/>
            <person name="Pitluck S."/>
            <person name="Peters L."/>
            <person name="Land M.L."/>
            <person name="Hauser L."/>
            <person name="Vogl K."/>
            <person name="Liu Z."/>
            <person name="Overmann J."/>
            <person name="Frigaard N.-U."/>
            <person name="Bryant D.A."/>
            <person name="Woyke T.J."/>
        </authorList>
    </citation>
    <scope>NUCLEOTIDE SEQUENCE [LARGE SCALE GENOMIC DNA]</scope>
    <source>
        <strain evidence="3">970</strain>
    </source>
</reference>
<dbReference type="Pfam" id="PF23947">
    <property type="entry name" value="DUF7281"/>
    <property type="match status" value="1"/>
</dbReference>
<dbReference type="GO" id="GO:0005694">
    <property type="term" value="C:chromosome"/>
    <property type="evidence" value="ECO:0007669"/>
    <property type="project" value="InterPro"/>
</dbReference>
<evidence type="ECO:0000259" key="1">
    <source>
        <dbReference type="Pfam" id="PF23947"/>
    </source>
</evidence>
<dbReference type="STRING" id="631362.Thi970DRAFT_01281"/>
<dbReference type="Gene3D" id="3.40.1360.10">
    <property type="match status" value="1"/>
</dbReference>
<sequence length="275" mass="31011">MAGLSKRHMQLVHRLLRDELDSVKCSSTWNEIQQAFEMGEIRGRRLHFNAEQRRELRALAHQAWGFDPRAGVPEGNRRQVAASVIDEKIARERPDDQHVLVKGELPAPLPRLMPELSLRVPLAALNLDAVSQLVVVENLDSFDDWYAFAAPAELAASLVLYRGHGGLARGTRQLLSILPEQIPVTVFPDWDPAGLRIAHTLPRADVLLLPDLNEHLLAKGSRVHFTRQHQAVKYLDNAELGEWGAVWDRMKAAQVSIKQQHMLALGARLRQVARY</sequence>
<name>H8YYT2_9GAMM</name>
<protein>
    <recommendedName>
        <fullName evidence="1">DUF7281 domain-containing protein</fullName>
    </recommendedName>
</protein>
<dbReference type="GO" id="GO:0003677">
    <property type="term" value="F:DNA binding"/>
    <property type="evidence" value="ECO:0007669"/>
    <property type="project" value="InterPro"/>
</dbReference>
<evidence type="ECO:0000313" key="2">
    <source>
        <dbReference type="EMBL" id="EIC23608.1"/>
    </source>
</evidence>
<gene>
    <name evidence="2" type="ORF">Thi970DRAFT_01281</name>
</gene>
<dbReference type="InterPro" id="IPR036078">
    <property type="entry name" value="Spo11/TopoVI_A_sf"/>
</dbReference>
<dbReference type="Proteomes" id="UP000002964">
    <property type="component" value="Unassembled WGS sequence"/>
</dbReference>
<keyword evidence="3" id="KW-1185">Reference proteome</keyword>
<dbReference type="EMBL" id="JH603168">
    <property type="protein sequence ID" value="EIC23608.1"/>
    <property type="molecule type" value="Genomic_DNA"/>
</dbReference>
<dbReference type="SUPFAM" id="SSF56726">
    <property type="entry name" value="DNA topoisomerase IV, alpha subunit"/>
    <property type="match status" value="1"/>
</dbReference>
<dbReference type="eggNOG" id="COG1697">
    <property type="taxonomic scope" value="Bacteria"/>
</dbReference>